<dbReference type="InterPro" id="IPR043148">
    <property type="entry name" value="TagF_C"/>
</dbReference>
<accession>A0A382Z930</accession>
<name>A0A382Z930_9ZZZZ</name>
<gene>
    <name evidence="1" type="ORF">METZ01_LOCUS444850</name>
</gene>
<feature type="non-terminal residue" evidence="1">
    <location>
        <position position="1"/>
    </location>
</feature>
<dbReference type="AlphaFoldDB" id="A0A382Z930"/>
<proteinExistence type="predicted"/>
<reference evidence="1" key="1">
    <citation type="submission" date="2018-05" db="EMBL/GenBank/DDBJ databases">
        <authorList>
            <person name="Lanie J.A."/>
            <person name="Ng W.-L."/>
            <person name="Kazmierczak K.M."/>
            <person name="Andrzejewski T.M."/>
            <person name="Davidsen T.M."/>
            <person name="Wayne K.J."/>
            <person name="Tettelin H."/>
            <person name="Glass J.I."/>
            <person name="Rusch D."/>
            <person name="Podicherti R."/>
            <person name="Tsui H.-C.T."/>
            <person name="Winkler M.E."/>
        </authorList>
    </citation>
    <scope>NUCLEOTIDE SEQUENCE</scope>
</reference>
<evidence type="ECO:0008006" key="2">
    <source>
        <dbReference type="Google" id="ProtNLM"/>
    </source>
</evidence>
<protein>
    <recommendedName>
        <fullName evidence="2">Capsule polysaccharide biosynthesis protein</fullName>
    </recommendedName>
</protein>
<dbReference type="Gene3D" id="3.40.50.12580">
    <property type="match status" value="1"/>
</dbReference>
<evidence type="ECO:0000313" key="1">
    <source>
        <dbReference type="EMBL" id="SVD91996.1"/>
    </source>
</evidence>
<sequence>FGDNLFPDVFDWLDKLIEESKKNDYGWYVKTHPDFIDKTKEMVVDVFKDHSNFTVLPSESSHLQIVAEGIDFALTMYGSIGFEYAAMNIPVINASLNNPHIAFDFNVNPKSIEEYENILMNLKVVDHNISKMDVYRYYYMHKLFHSPNWLFGDYVKVLNDIGGYHGQFTPEMYQYWIDNWSLDKHQAILLGLRKFIDSGEYLYNPDEPIESTFVDQPISASQS</sequence>
<organism evidence="1">
    <name type="scientific">marine metagenome</name>
    <dbReference type="NCBI Taxonomy" id="408172"/>
    <lineage>
        <taxon>unclassified sequences</taxon>
        <taxon>metagenomes</taxon>
        <taxon>ecological metagenomes</taxon>
    </lineage>
</organism>
<dbReference type="EMBL" id="UINC01182012">
    <property type="protein sequence ID" value="SVD91996.1"/>
    <property type="molecule type" value="Genomic_DNA"/>
</dbReference>